<dbReference type="SUPFAM" id="SSF47676">
    <property type="entry name" value="Conserved domain common to transcription factors TFIIS, elongin A, CRSP70"/>
    <property type="match status" value="1"/>
</dbReference>
<dbReference type="EMBL" id="KV460262">
    <property type="protein sequence ID" value="OBT92788.1"/>
    <property type="molecule type" value="Genomic_DNA"/>
</dbReference>
<dbReference type="NCBIfam" id="TIGR01385">
    <property type="entry name" value="TFSII"/>
    <property type="match status" value="1"/>
</dbReference>
<name>A0A1B8GAD4_9PEZI</name>
<dbReference type="GO" id="GO:0003746">
    <property type="term" value="F:translation elongation factor activity"/>
    <property type="evidence" value="ECO:0007669"/>
    <property type="project" value="UniProtKB-KW"/>
</dbReference>
<dbReference type="FunFam" id="1.10.472.30:FF:000003">
    <property type="entry name" value="Transcription elongation factor S-II"/>
    <property type="match status" value="1"/>
</dbReference>
<dbReference type="InterPro" id="IPR017923">
    <property type="entry name" value="TFIIS_N"/>
</dbReference>
<dbReference type="PROSITE" id="PS51319">
    <property type="entry name" value="TFIIS_N"/>
    <property type="match status" value="1"/>
</dbReference>
<evidence type="ECO:0000256" key="5">
    <source>
        <dbReference type="ARBA" id="ARBA00023242"/>
    </source>
</evidence>
<evidence type="ECO:0000259" key="12">
    <source>
        <dbReference type="PROSITE" id="PS51321"/>
    </source>
</evidence>
<keyword evidence="13" id="KW-0251">Elongation factor</keyword>
<keyword evidence="8" id="KW-0238">DNA-binding</keyword>
<evidence type="ECO:0000256" key="4">
    <source>
        <dbReference type="ARBA" id="ARBA00022833"/>
    </source>
</evidence>
<evidence type="ECO:0000256" key="3">
    <source>
        <dbReference type="ARBA" id="ARBA00022771"/>
    </source>
</evidence>
<keyword evidence="14" id="KW-1185">Reference proteome</keyword>
<dbReference type="FunFam" id="2.20.25.10:FF:000001">
    <property type="entry name" value="Probable Transcription elongation factor S-II"/>
    <property type="match status" value="1"/>
</dbReference>
<proteinExistence type="inferred from homology"/>
<dbReference type="Gene3D" id="1.20.930.10">
    <property type="entry name" value="Conserved domain common to transcription factors TFIIS, elongin A, CRSP70"/>
    <property type="match status" value="1"/>
</dbReference>
<dbReference type="PROSITE" id="PS51321">
    <property type="entry name" value="TFIIS_CENTRAL"/>
    <property type="match status" value="1"/>
</dbReference>
<dbReference type="PROSITE" id="PS00466">
    <property type="entry name" value="ZF_TFIIS_1"/>
    <property type="match status" value="1"/>
</dbReference>
<dbReference type="InterPro" id="IPR036575">
    <property type="entry name" value="TFIIS_cen_dom_sf"/>
</dbReference>
<dbReference type="Gene3D" id="2.20.25.10">
    <property type="match status" value="1"/>
</dbReference>
<comment type="similarity">
    <text evidence="8">Belongs to the TFS-II family.</text>
</comment>
<keyword evidence="4 8" id="KW-0862">Zinc</keyword>
<dbReference type="InterPro" id="IPR035100">
    <property type="entry name" value="TF_IIS-typ"/>
</dbReference>
<dbReference type="SUPFAM" id="SSF57783">
    <property type="entry name" value="Zinc beta-ribbon"/>
    <property type="match status" value="1"/>
</dbReference>
<dbReference type="AlphaFoldDB" id="A0A1B8GAD4"/>
<keyword evidence="8" id="KW-0805">Transcription regulation</keyword>
<keyword evidence="8" id="KW-0804">Transcription</keyword>
<evidence type="ECO:0000256" key="1">
    <source>
        <dbReference type="ARBA" id="ARBA00004123"/>
    </source>
</evidence>
<dbReference type="GeneID" id="28842525"/>
<protein>
    <recommendedName>
        <fullName evidence="8">Transcription elongation factor</fullName>
    </recommendedName>
</protein>
<dbReference type="PANTHER" id="PTHR11477:SF0">
    <property type="entry name" value="IP08861P-RELATED"/>
    <property type="match status" value="1"/>
</dbReference>
<feature type="domain" description="TFIIS central" evidence="12">
    <location>
        <begin position="142"/>
        <end position="256"/>
    </location>
</feature>
<comment type="function">
    <text evidence="8">Necessary for efficient RNA polymerase II transcription elongation past template-encoded arresting sites.</text>
</comment>
<dbReference type="GO" id="GO:0005634">
    <property type="term" value="C:nucleus"/>
    <property type="evidence" value="ECO:0007669"/>
    <property type="project" value="UniProtKB-SubCell"/>
</dbReference>
<dbReference type="GO" id="GO:0031440">
    <property type="term" value="P:regulation of mRNA 3'-end processing"/>
    <property type="evidence" value="ECO:0007669"/>
    <property type="project" value="TreeGrafter"/>
</dbReference>
<evidence type="ECO:0000256" key="6">
    <source>
        <dbReference type="PROSITE-ProRule" id="PRU00472"/>
    </source>
</evidence>
<dbReference type="PIRSF" id="PIRSF006704">
    <property type="entry name" value="TF_IIS"/>
    <property type="match status" value="1"/>
</dbReference>
<evidence type="ECO:0000256" key="2">
    <source>
        <dbReference type="ARBA" id="ARBA00022723"/>
    </source>
</evidence>
<dbReference type="GO" id="GO:0008270">
    <property type="term" value="F:zinc ion binding"/>
    <property type="evidence" value="ECO:0007669"/>
    <property type="project" value="UniProtKB-UniRule"/>
</dbReference>
<keyword evidence="2 8" id="KW-0479">Metal-binding</keyword>
<keyword evidence="13" id="KW-0648">Protein biosynthesis</keyword>
<sequence>MQRKDIEEQLDLLKTAINEKQPADNVINILTKLKAEVVPTEDILRSTKAGMIVAKQRANPDKAVARLASEIVSKWKTIVEAEKRRKVGGAKPGTASPSKNVDASSPAPPQPATESDEWKGADPSKRKWQDDGVDIKRTGMPTRDNCVGLLYNGLAFMSKASPTKVILKAMEVEKAAFTKYKGDTPEYRAKMRSLFQNLKNKQNKELGPRVLSGEIPAEKFVVMTHDELKSAERKKEDDELQKDNMKRAQVPMAERSISDALKCGRCGQKKVSYSQAQTRSADEPMTTFCECTVCGNRWKFS</sequence>
<feature type="compositionally biased region" description="Basic and acidic residues" evidence="9">
    <location>
        <begin position="116"/>
        <end position="137"/>
    </location>
</feature>
<dbReference type="Pfam" id="PF01096">
    <property type="entry name" value="Zn_ribbon_TFIIS"/>
    <property type="match status" value="1"/>
</dbReference>
<dbReference type="GO" id="GO:0000977">
    <property type="term" value="F:RNA polymerase II transcription regulatory region sequence-specific DNA binding"/>
    <property type="evidence" value="ECO:0007669"/>
    <property type="project" value="TreeGrafter"/>
</dbReference>
<feature type="domain" description="TFIIS N-terminal" evidence="11">
    <location>
        <begin position="11"/>
        <end position="82"/>
    </location>
</feature>
<reference evidence="13 14" key="1">
    <citation type="submission" date="2016-03" db="EMBL/GenBank/DDBJ databases">
        <title>Comparative genomics of Pseudogymnoascus destructans, the fungus causing white-nose syndrome of bats.</title>
        <authorList>
            <person name="Palmer J.M."/>
            <person name="Drees K.P."/>
            <person name="Foster J.T."/>
            <person name="Lindner D.L."/>
        </authorList>
    </citation>
    <scope>NUCLEOTIDE SEQUENCE [LARGE SCALE GENOMIC DNA]</scope>
    <source>
        <strain evidence="13 14">UAMH 10579</strain>
    </source>
</reference>
<dbReference type="SMART" id="SM00509">
    <property type="entry name" value="TFS2N"/>
    <property type="match status" value="1"/>
</dbReference>
<dbReference type="SUPFAM" id="SSF46942">
    <property type="entry name" value="Elongation factor TFIIS domain 2"/>
    <property type="match status" value="1"/>
</dbReference>
<keyword evidence="3 6" id="KW-0863">Zinc-finger</keyword>
<evidence type="ECO:0000256" key="9">
    <source>
        <dbReference type="SAM" id="MobiDB-lite"/>
    </source>
</evidence>
<comment type="subcellular location">
    <subcellularLocation>
        <location evidence="1 7 8">Nucleus</location>
    </subcellularLocation>
</comment>
<dbReference type="InterPro" id="IPR003617">
    <property type="entry name" value="TFIIS/CRSP70_N_sub"/>
</dbReference>
<dbReference type="CDD" id="cd13749">
    <property type="entry name" value="Zn-ribbon_TFIIS"/>
    <property type="match status" value="1"/>
</dbReference>
<dbReference type="GO" id="GO:0031564">
    <property type="term" value="P:transcription antitermination"/>
    <property type="evidence" value="ECO:0007669"/>
    <property type="project" value="TreeGrafter"/>
</dbReference>
<feature type="domain" description="TFIIS-type" evidence="10">
    <location>
        <begin position="259"/>
        <end position="299"/>
    </location>
</feature>
<evidence type="ECO:0000256" key="8">
    <source>
        <dbReference type="RuleBase" id="RU368078"/>
    </source>
</evidence>
<evidence type="ECO:0000256" key="7">
    <source>
        <dbReference type="PROSITE-ProRule" id="PRU00649"/>
    </source>
</evidence>
<dbReference type="Pfam" id="PF07500">
    <property type="entry name" value="TFIIS_M"/>
    <property type="match status" value="1"/>
</dbReference>
<dbReference type="PANTHER" id="PTHR11477">
    <property type="entry name" value="TRANSCRIPTION FACTOR S-II ZINC FINGER DOMAIN-CONTAINING PROTEIN"/>
    <property type="match status" value="1"/>
</dbReference>
<gene>
    <name evidence="13" type="primary">DST1</name>
    <name evidence="13" type="ORF">VE01_09139</name>
</gene>
<dbReference type="Proteomes" id="UP000091956">
    <property type="component" value="Unassembled WGS sequence"/>
</dbReference>
<evidence type="ECO:0000313" key="14">
    <source>
        <dbReference type="Proteomes" id="UP000091956"/>
    </source>
</evidence>
<dbReference type="Gene3D" id="1.10.472.30">
    <property type="entry name" value="Transcription elongation factor S-II, central domain"/>
    <property type="match status" value="1"/>
</dbReference>
<dbReference type="SMART" id="SM00510">
    <property type="entry name" value="TFS2M"/>
    <property type="match status" value="1"/>
</dbReference>
<dbReference type="RefSeq" id="XP_018126521.1">
    <property type="nucleotide sequence ID" value="XM_018278555.2"/>
</dbReference>
<keyword evidence="5 7" id="KW-0539">Nucleus</keyword>
<accession>A0A1B8GAD4</accession>
<feature type="region of interest" description="Disordered" evidence="9">
    <location>
        <begin position="83"/>
        <end position="139"/>
    </location>
</feature>
<dbReference type="OrthoDB" id="44867at2759"/>
<dbReference type="InterPro" id="IPR001222">
    <property type="entry name" value="Znf_TFIIS"/>
</dbReference>
<evidence type="ECO:0000259" key="10">
    <source>
        <dbReference type="PROSITE" id="PS51133"/>
    </source>
</evidence>
<evidence type="ECO:0000259" key="11">
    <source>
        <dbReference type="PROSITE" id="PS51319"/>
    </source>
</evidence>
<dbReference type="InterPro" id="IPR035441">
    <property type="entry name" value="TFIIS/LEDGF_dom_sf"/>
</dbReference>
<dbReference type="PROSITE" id="PS51133">
    <property type="entry name" value="ZF_TFIIS_2"/>
    <property type="match status" value="1"/>
</dbReference>
<dbReference type="InterPro" id="IPR006289">
    <property type="entry name" value="TFSII"/>
</dbReference>
<dbReference type="GO" id="GO:0001139">
    <property type="term" value="F:RNA polymerase II complex recruiting activity"/>
    <property type="evidence" value="ECO:0007669"/>
    <property type="project" value="TreeGrafter"/>
</dbReference>
<dbReference type="STRING" id="342668.A0A1B8GAD4"/>
<dbReference type="Pfam" id="PF08711">
    <property type="entry name" value="Med26"/>
    <property type="match status" value="1"/>
</dbReference>
<dbReference type="GO" id="GO:0006368">
    <property type="term" value="P:transcription elongation by RNA polymerase II"/>
    <property type="evidence" value="ECO:0007669"/>
    <property type="project" value="InterPro"/>
</dbReference>
<dbReference type="InterPro" id="IPR003618">
    <property type="entry name" value="TFIIS_cen_dom"/>
</dbReference>
<dbReference type="SMART" id="SM00440">
    <property type="entry name" value="ZnF_C2C2"/>
    <property type="match status" value="1"/>
</dbReference>
<reference evidence="14" key="2">
    <citation type="journal article" date="2018" name="Nat. Commun.">
        <title>Extreme sensitivity to ultraviolet light in the fungal pathogen causing white-nose syndrome of bats.</title>
        <authorList>
            <person name="Palmer J.M."/>
            <person name="Drees K.P."/>
            <person name="Foster J.T."/>
            <person name="Lindner D.L."/>
        </authorList>
    </citation>
    <scope>NUCLEOTIDE SEQUENCE [LARGE SCALE GENOMIC DNA]</scope>
    <source>
        <strain evidence="14">UAMH 10579</strain>
    </source>
</reference>
<organism evidence="13 14">
    <name type="scientific">Pseudogymnoascus verrucosus</name>
    <dbReference type="NCBI Taxonomy" id="342668"/>
    <lineage>
        <taxon>Eukaryota</taxon>
        <taxon>Fungi</taxon>
        <taxon>Dikarya</taxon>
        <taxon>Ascomycota</taxon>
        <taxon>Pezizomycotina</taxon>
        <taxon>Leotiomycetes</taxon>
        <taxon>Thelebolales</taxon>
        <taxon>Thelebolaceae</taxon>
        <taxon>Pseudogymnoascus</taxon>
    </lineage>
</organism>
<dbReference type="GO" id="GO:0006362">
    <property type="term" value="P:transcription elongation by RNA polymerase I"/>
    <property type="evidence" value="ECO:0007669"/>
    <property type="project" value="TreeGrafter"/>
</dbReference>
<evidence type="ECO:0000313" key="13">
    <source>
        <dbReference type="EMBL" id="OBT92788.1"/>
    </source>
</evidence>